<evidence type="ECO:0000256" key="5">
    <source>
        <dbReference type="PIRSR" id="PIRSR000008-2"/>
    </source>
</evidence>
<keyword evidence="2 5" id="KW-0479">Metal-binding</keyword>
<dbReference type="KEGG" id="mmob:F6R98_08165"/>
<dbReference type="PROSITE" id="PS51007">
    <property type="entry name" value="CYTC"/>
    <property type="match status" value="1"/>
</dbReference>
<dbReference type="Pfam" id="PF13442">
    <property type="entry name" value="Cytochrome_CBB3"/>
    <property type="match status" value="1"/>
</dbReference>
<feature type="domain" description="Cytochrome c" evidence="7">
    <location>
        <begin position="68"/>
        <end position="148"/>
    </location>
</feature>
<dbReference type="RefSeq" id="WP_153248592.1">
    <property type="nucleotide sequence ID" value="NZ_CP044205.1"/>
</dbReference>
<dbReference type="GO" id="GO:0020037">
    <property type="term" value="F:heme binding"/>
    <property type="evidence" value="ECO:0007669"/>
    <property type="project" value="InterPro"/>
</dbReference>
<keyword evidence="3 5" id="KW-0408">Iron</keyword>
<feature type="binding site" description="axial binding residue" evidence="5">
    <location>
        <position position="85"/>
    </location>
    <ligand>
        <name>heme c</name>
        <dbReference type="ChEBI" id="CHEBI:61717"/>
    </ligand>
    <ligandPart>
        <name>Fe</name>
        <dbReference type="ChEBI" id="CHEBI:18248"/>
    </ligandPart>
</feature>
<dbReference type="GO" id="GO:0009055">
    <property type="term" value="F:electron transfer activity"/>
    <property type="evidence" value="ECO:0007669"/>
    <property type="project" value="InterPro"/>
</dbReference>
<dbReference type="Proteomes" id="UP000325755">
    <property type="component" value="Chromosome"/>
</dbReference>
<evidence type="ECO:0000313" key="8">
    <source>
        <dbReference type="EMBL" id="QFY42597.1"/>
    </source>
</evidence>
<feature type="binding site" description="covalent" evidence="4">
    <location>
        <position position="81"/>
    </location>
    <ligand>
        <name>heme c</name>
        <dbReference type="ChEBI" id="CHEBI:61717"/>
    </ligand>
</feature>
<dbReference type="InParanoid" id="A0A5Q0BKE8"/>
<sequence>MNKKPLVIAALTLAIAVPALETWAEVTFRNAVTGEVLDFSFAKAGGDSEAFKKFKETGKNPYNGNKEIAEGKGHSLYLSACSGCHGHEAEGKIGPGLADDYWTYPRATMDVGLFEILFGGAQGSMGPQYGNLNTDEMLQVMAWLRSVYKGDPAKADWLK</sequence>
<accession>A0A5Q0BKE8</accession>
<evidence type="ECO:0000313" key="9">
    <source>
        <dbReference type="Proteomes" id="UP000325755"/>
    </source>
</evidence>
<dbReference type="EMBL" id="CP044205">
    <property type="protein sequence ID" value="QFY42597.1"/>
    <property type="molecule type" value="Genomic_DNA"/>
</dbReference>
<feature type="chain" id="PRO_5024819987" evidence="6">
    <location>
        <begin position="25"/>
        <end position="159"/>
    </location>
</feature>
<proteinExistence type="predicted"/>
<dbReference type="SUPFAM" id="SSF46626">
    <property type="entry name" value="Cytochrome c"/>
    <property type="match status" value="1"/>
</dbReference>
<dbReference type="OrthoDB" id="9811281at2"/>
<keyword evidence="1 4" id="KW-0349">Heme</keyword>
<comment type="PTM">
    <text evidence="4">Binds 1 heme c group covalently per subunit.</text>
</comment>
<evidence type="ECO:0000256" key="4">
    <source>
        <dbReference type="PIRSR" id="PIRSR000008-1"/>
    </source>
</evidence>
<dbReference type="InterPro" id="IPR009153">
    <property type="entry name" value="Cyt_cL"/>
</dbReference>
<dbReference type="GO" id="GO:0042597">
    <property type="term" value="C:periplasmic space"/>
    <property type="evidence" value="ECO:0007669"/>
    <property type="project" value="InterPro"/>
</dbReference>
<dbReference type="NCBIfam" id="TIGR03872">
    <property type="entry name" value="cytochrome_MoxG"/>
    <property type="match status" value="1"/>
</dbReference>
<name>A0A5Q0BKE8_9GAMM</name>
<evidence type="ECO:0000256" key="2">
    <source>
        <dbReference type="ARBA" id="ARBA00022723"/>
    </source>
</evidence>
<dbReference type="Gene3D" id="1.10.760.10">
    <property type="entry name" value="Cytochrome c-like domain"/>
    <property type="match status" value="1"/>
</dbReference>
<reference evidence="8 9" key="1">
    <citation type="submission" date="2019-09" db="EMBL/GenBank/DDBJ databases">
        <title>Ecophysiology of the spiral-shaped methanotroph Methylospira mobilis as revealed by the complete genome sequence.</title>
        <authorList>
            <person name="Oshkin I.Y."/>
            <person name="Dedysh S.N."/>
            <person name="Miroshnikov K."/>
            <person name="Danilova O.V."/>
            <person name="Hakobyan A."/>
            <person name="Liesack W."/>
        </authorList>
    </citation>
    <scope>NUCLEOTIDE SEQUENCE [LARGE SCALE GENOMIC DNA]</scope>
    <source>
        <strain evidence="8 9">Shm1</strain>
    </source>
</reference>
<dbReference type="AlphaFoldDB" id="A0A5Q0BKE8"/>
<dbReference type="InterPro" id="IPR036909">
    <property type="entry name" value="Cyt_c-like_dom_sf"/>
</dbReference>
<evidence type="ECO:0000256" key="3">
    <source>
        <dbReference type="ARBA" id="ARBA00023004"/>
    </source>
</evidence>
<dbReference type="InterPro" id="IPR009056">
    <property type="entry name" value="Cyt_c-like_dom"/>
</dbReference>
<organism evidence="8 9">
    <name type="scientific">Candidatus Methylospira mobilis</name>
    <dbReference type="NCBI Taxonomy" id="1808979"/>
    <lineage>
        <taxon>Bacteria</taxon>
        <taxon>Pseudomonadati</taxon>
        <taxon>Pseudomonadota</taxon>
        <taxon>Gammaproteobacteria</taxon>
        <taxon>Methylococcales</taxon>
        <taxon>Methylococcaceae</taxon>
        <taxon>Candidatus Methylospira</taxon>
    </lineage>
</organism>
<evidence type="ECO:0000256" key="1">
    <source>
        <dbReference type="ARBA" id="ARBA00022617"/>
    </source>
</evidence>
<dbReference type="PIRSF" id="PIRSF000008">
    <property type="entry name" value="Cytochrome_c551i"/>
    <property type="match status" value="1"/>
</dbReference>
<evidence type="ECO:0000256" key="6">
    <source>
        <dbReference type="SAM" id="SignalP"/>
    </source>
</evidence>
<dbReference type="GO" id="GO:0005506">
    <property type="term" value="F:iron ion binding"/>
    <property type="evidence" value="ECO:0007669"/>
    <property type="project" value="InterPro"/>
</dbReference>
<feature type="binding site" description="covalent" evidence="4">
    <location>
        <position position="84"/>
    </location>
    <ligand>
        <name>heme c</name>
        <dbReference type="ChEBI" id="CHEBI:61717"/>
    </ligand>
</feature>
<evidence type="ECO:0000259" key="7">
    <source>
        <dbReference type="PROSITE" id="PS51007"/>
    </source>
</evidence>
<gene>
    <name evidence="8" type="primary">moxG</name>
    <name evidence="8" type="ORF">F6R98_08165</name>
</gene>
<keyword evidence="9" id="KW-1185">Reference proteome</keyword>
<protein>
    <submittedName>
        <fullName evidence="8">Cytochrome c(L), periplasmic</fullName>
    </submittedName>
</protein>
<keyword evidence="6" id="KW-0732">Signal</keyword>
<feature type="signal peptide" evidence="6">
    <location>
        <begin position="1"/>
        <end position="24"/>
    </location>
</feature>